<evidence type="ECO:0000313" key="2">
    <source>
        <dbReference type="EMBL" id="VAX18777.1"/>
    </source>
</evidence>
<dbReference type="SUPFAM" id="SSF53300">
    <property type="entry name" value="vWA-like"/>
    <property type="match status" value="1"/>
</dbReference>
<gene>
    <name evidence="2" type="ORF">MNBD_NITROSPINAE04-2482</name>
</gene>
<feature type="non-terminal residue" evidence="2">
    <location>
        <position position="1"/>
    </location>
</feature>
<dbReference type="EMBL" id="UOGA01000137">
    <property type="protein sequence ID" value="VAX18777.1"/>
    <property type="molecule type" value="Genomic_DNA"/>
</dbReference>
<sequence length="184" mass="20984">AFSAIKNNDKVGLLAFTDRVELFIAPKKGRTHVLRLIRDILFFEPEGKRTDISFALEHLNMVIKKKAIAFLVSDFRAEGYDKALKATAKKHDLIVIRIVDPRESKLPDVGYITLRDAETGETITVNSSNDTLRKEYEAAVAAETAERDRLFASAGADQVVIQTDRSYIEPLIRFFKIRERRVRF</sequence>
<evidence type="ECO:0000259" key="1">
    <source>
        <dbReference type="Pfam" id="PF01882"/>
    </source>
</evidence>
<dbReference type="PANTHER" id="PTHR33608:SF6">
    <property type="entry name" value="BLL2464 PROTEIN"/>
    <property type="match status" value="1"/>
</dbReference>
<reference evidence="2" key="1">
    <citation type="submission" date="2018-06" db="EMBL/GenBank/DDBJ databases">
        <authorList>
            <person name="Zhirakovskaya E."/>
        </authorList>
    </citation>
    <scope>NUCLEOTIDE SEQUENCE</scope>
</reference>
<dbReference type="PANTHER" id="PTHR33608">
    <property type="entry name" value="BLL2464 PROTEIN"/>
    <property type="match status" value="1"/>
</dbReference>
<name>A0A3B1CPY2_9ZZZZ</name>
<protein>
    <recommendedName>
        <fullName evidence="1">DUF58 domain-containing protein</fullName>
    </recommendedName>
</protein>
<dbReference type="AlphaFoldDB" id="A0A3B1CPY2"/>
<proteinExistence type="predicted"/>
<dbReference type="Pfam" id="PF01882">
    <property type="entry name" value="DUF58"/>
    <property type="match status" value="1"/>
</dbReference>
<accession>A0A3B1CPY2</accession>
<dbReference type="InterPro" id="IPR002881">
    <property type="entry name" value="DUF58"/>
</dbReference>
<feature type="domain" description="DUF58" evidence="1">
    <location>
        <begin position="1"/>
        <end position="145"/>
    </location>
</feature>
<dbReference type="InterPro" id="IPR036465">
    <property type="entry name" value="vWFA_dom_sf"/>
</dbReference>
<organism evidence="2">
    <name type="scientific">hydrothermal vent metagenome</name>
    <dbReference type="NCBI Taxonomy" id="652676"/>
    <lineage>
        <taxon>unclassified sequences</taxon>
        <taxon>metagenomes</taxon>
        <taxon>ecological metagenomes</taxon>
    </lineage>
</organism>